<dbReference type="InterPro" id="IPR051157">
    <property type="entry name" value="PDH/Transketolase"/>
</dbReference>
<dbReference type="RefSeq" id="WP_344085883.1">
    <property type="nucleotide sequence ID" value="NZ_BAAAHB010000005.1"/>
</dbReference>
<dbReference type="Gene3D" id="3.40.50.970">
    <property type="match status" value="1"/>
</dbReference>
<dbReference type="Gene3D" id="3.40.50.920">
    <property type="match status" value="1"/>
</dbReference>
<evidence type="ECO:0000259" key="1">
    <source>
        <dbReference type="SMART" id="SM00861"/>
    </source>
</evidence>
<comment type="caution">
    <text evidence="2">The sequence shown here is derived from an EMBL/GenBank/DDBJ whole genome shotgun (WGS) entry which is preliminary data.</text>
</comment>
<dbReference type="Proteomes" id="UP001499895">
    <property type="component" value="Unassembled WGS sequence"/>
</dbReference>
<dbReference type="CDD" id="cd07033">
    <property type="entry name" value="TPP_PYR_DXS_TK_like"/>
    <property type="match status" value="1"/>
</dbReference>
<dbReference type="InterPro" id="IPR005475">
    <property type="entry name" value="Transketolase-like_Pyr-bd"/>
</dbReference>
<dbReference type="PANTHER" id="PTHR43825">
    <property type="entry name" value="PYRUVATE DEHYDROGENASE E1 COMPONENT"/>
    <property type="match status" value="1"/>
</dbReference>
<gene>
    <name evidence="2" type="ORF">GCM10009544_09070</name>
</gene>
<proteinExistence type="predicted"/>
<evidence type="ECO:0000313" key="2">
    <source>
        <dbReference type="EMBL" id="GAA0448482.1"/>
    </source>
</evidence>
<dbReference type="Pfam" id="PF02779">
    <property type="entry name" value="Transket_pyr"/>
    <property type="match status" value="1"/>
</dbReference>
<feature type="domain" description="Transketolase-like pyrimidine-binding" evidence="1">
    <location>
        <begin position="2"/>
        <end position="168"/>
    </location>
</feature>
<dbReference type="InterPro" id="IPR009014">
    <property type="entry name" value="Transketo_C/PFOR_II"/>
</dbReference>
<sequence length="300" mass="31378">MDTMRERFASTASQLLDSDPRLAVVLAEIGTDGFAAAQEAHPDRVINVGIREQLLIGTGGGLALTGMRPLVHTFASFLVDRAFEQVKLDFGHQGTGGVLVSAGGSYDWPAGGYTHMSPGDIALLDTLDGWTMHVPGHPDEAEALLRHAAAAGDDKVYVRLSVQTNAAARPVTGGGFLAVREGRRGVVVAVGPMLDSVLAAVEGLDVSVLYATTVRPFDDASLRAAIPAGATTADVVLVEPYLAGTSTAAANDALADLPHRVLGLGVGRRELRRYGSVDEYVAGLGLDPRSLRERVTAFLG</sequence>
<protein>
    <submittedName>
        <fullName evidence="2">Transketolase</fullName>
    </submittedName>
</protein>
<evidence type="ECO:0000313" key="3">
    <source>
        <dbReference type="Proteomes" id="UP001499895"/>
    </source>
</evidence>
<dbReference type="SUPFAM" id="SSF52922">
    <property type="entry name" value="TK C-terminal domain-like"/>
    <property type="match status" value="1"/>
</dbReference>
<dbReference type="SMART" id="SM00861">
    <property type="entry name" value="Transket_pyr"/>
    <property type="match status" value="1"/>
</dbReference>
<dbReference type="PANTHER" id="PTHR43825:SF3">
    <property type="entry name" value="PYRUVATE DEHYDROGENASE E1 COMPONENT"/>
    <property type="match status" value="1"/>
</dbReference>
<dbReference type="InterPro" id="IPR029061">
    <property type="entry name" value="THDP-binding"/>
</dbReference>
<name>A0ABN0ZI41_9ACTN</name>
<dbReference type="EMBL" id="BAAAHB010000005">
    <property type="protein sequence ID" value="GAA0448482.1"/>
    <property type="molecule type" value="Genomic_DNA"/>
</dbReference>
<keyword evidence="3" id="KW-1185">Reference proteome</keyword>
<reference evidence="2 3" key="1">
    <citation type="journal article" date="2019" name="Int. J. Syst. Evol. Microbiol.">
        <title>The Global Catalogue of Microorganisms (GCM) 10K type strain sequencing project: providing services to taxonomists for standard genome sequencing and annotation.</title>
        <authorList>
            <consortium name="The Broad Institute Genomics Platform"/>
            <consortium name="The Broad Institute Genome Sequencing Center for Infectious Disease"/>
            <person name="Wu L."/>
            <person name="Ma J."/>
        </authorList>
    </citation>
    <scope>NUCLEOTIDE SEQUENCE [LARGE SCALE GENOMIC DNA]</scope>
    <source>
        <strain evidence="2 3">JCM 10649</strain>
    </source>
</reference>
<accession>A0ABN0ZI41</accession>
<dbReference type="SUPFAM" id="SSF52518">
    <property type="entry name" value="Thiamin diphosphate-binding fold (THDP-binding)"/>
    <property type="match status" value="1"/>
</dbReference>
<organism evidence="2 3">
    <name type="scientific">Streptomyces stramineus</name>
    <dbReference type="NCBI Taxonomy" id="173861"/>
    <lineage>
        <taxon>Bacteria</taxon>
        <taxon>Bacillati</taxon>
        <taxon>Actinomycetota</taxon>
        <taxon>Actinomycetes</taxon>
        <taxon>Kitasatosporales</taxon>
        <taxon>Streptomycetaceae</taxon>
        <taxon>Streptomyces</taxon>
    </lineage>
</organism>